<comment type="caution">
    <text evidence="2">The sequence shown here is derived from an EMBL/GenBank/DDBJ whole genome shotgun (WGS) entry which is preliminary data.</text>
</comment>
<evidence type="ECO:0000313" key="3">
    <source>
        <dbReference type="Proteomes" id="UP000269198"/>
    </source>
</evidence>
<protein>
    <submittedName>
        <fullName evidence="2">Uncharacterized protein</fullName>
    </submittedName>
</protein>
<dbReference type="EMBL" id="RJMB01000005">
    <property type="protein sequence ID" value="RNL85816.1"/>
    <property type="molecule type" value="Genomic_DNA"/>
</dbReference>
<dbReference type="OrthoDB" id="3431431at2"/>
<dbReference type="AlphaFoldDB" id="A0A3N0ED95"/>
<evidence type="ECO:0000256" key="1">
    <source>
        <dbReference type="SAM" id="MobiDB-lite"/>
    </source>
</evidence>
<accession>A0A3N0ED95</accession>
<evidence type="ECO:0000313" key="2">
    <source>
        <dbReference type="EMBL" id="RNL85816.1"/>
    </source>
</evidence>
<sequence length="224" mass="24462">MHEFALVLIGAAISLVSSVTVTWLQARYLRRSELRASARESTRQLTSMFIAERDNPTDLTSKEPSPNLTEAEMTAAAIADRRTRERVRTLIRLLRELRLPELQELSGLKPERGREVICEHALEVLGAHFRSERIPGLPQQIRKIIDVEDEALNIHANGAGTGSGDTGGTGQKSEAPAQAGSSGRGARRKSQSTSTGGKSGAKKAGDKEDKEKDIEDSSFWSESQ</sequence>
<name>A0A3N0ED95_9ACTN</name>
<gene>
    <name evidence="2" type="ORF">EFW17_07610</name>
</gene>
<organism evidence="2 3">
    <name type="scientific">Halostreptopolyspora alba</name>
    <dbReference type="NCBI Taxonomy" id="2487137"/>
    <lineage>
        <taxon>Bacteria</taxon>
        <taxon>Bacillati</taxon>
        <taxon>Actinomycetota</taxon>
        <taxon>Actinomycetes</taxon>
        <taxon>Streptosporangiales</taxon>
        <taxon>Nocardiopsidaceae</taxon>
        <taxon>Halostreptopolyspora</taxon>
    </lineage>
</organism>
<dbReference type="Proteomes" id="UP000269198">
    <property type="component" value="Unassembled WGS sequence"/>
</dbReference>
<proteinExistence type="predicted"/>
<reference evidence="2 3" key="1">
    <citation type="submission" date="2018-11" db="EMBL/GenBank/DDBJ databases">
        <title>The genome draft of YIM 96095.</title>
        <authorList>
            <person name="Tang S.-K."/>
            <person name="Chunyu W.-X."/>
            <person name="Feng Y.-Z."/>
        </authorList>
    </citation>
    <scope>NUCLEOTIDE SEQUENCE [LARGE SCALE GENOMIC DNA]</scope>
    <source>
        <strain evidence="2 3">YIM 96095</strain>
    </source>
</reference>
<dbReference type="RefSeq" id="WP_123200595.1">
    <property type="nucleotide sequence ID" value="NZ_RJMB01000005.1"/>
</dbReference>
<feature type="region of interest" description="Disordered" evidence="1">
    <location>
        <begin position="156"/>
        <end position="224"/>
    </location>
</feature>
<feature type="compositionally biased region" description="Gly residues" evidence="1">
    <location>
        <begin position="159"/>
        <end position="170"/>
    </location>
</feature>
<feature type="compositionally biased region" description="Basic and acidic residues" evidence="1">
    <location>
        <begin position="203"/>
        <end position="215"/>
    </location>
</feature>
<keyword evidence="3" id="KW-1185">Reference proteome</keyword>